<proteinExistence type="predicted"/>
<dbReference type="RefSeq" id="WP_006784353.1">
    <property type="nucleotide sequence ID" value="NZ_CABJBH010000011.1"/>
</dbReference>
<dbReference type="OrthoDB" id="1653928at2"/>
<reference evidence="1 2" key="1">
    <citation type="journal article" date="2019" name="Nat. Med.">
        <title>A library of human gut bacterial isolates paired with longitudinal multiomics data enables mechanistic microbiome research.</title>
        <authorList>
            <person name="Poyet M."/>
            <person name="Groussin M."/>
            <person name="Gibbons S.M."/>
            <person name="Avila-Pacheco J."/>
            <person name="Jiang X."/>
            <person name="Kearney S.M."/>
            <person name="Perrotta A.R."/>
            <person name="Berdy B."/>
            <person name="Zhao S."/>
            <person name="Lieberman T.D."/>
            <person name="Swanson P.K."/>
            <person name="Smith M."/>
            <person name="Roesemann S."/>
            <person name="Alexander J.E."/>
            <person name="Rich S.A."/>
            <person name="Livny J."/>
            <person name="Vlamakis H."/>
            <person name="Clish C."/>
            <person name="Bullock K."/>
            <person name="Deik A."/>
            <person name="Scott J."/>
            <person name="Pierce K.A."/>
            <person name="Xavier R.J."/>
            <person name="Alm E.J."/>
        </authorList>
    </citation>
    <scope>NUCLEOTIDE SEQUENCE [LARGE SCALE GENOMIC DNA]</scope>
    <source>
        <strain evidence="1 2">BIOML-A198</strain>
    </source>
</reference>
<organism evidence="1 2">
    <name type="scientific">Turicibacter sanguinis</name>
    <dbReference type="NCBI Taxonomy" id="154288"/>
    <lineage>
        <taxon>Bacteria</taxon>
        <taxon>Bacillati</taxon>
        <taxon>Bacillota</taxon>
        <taxon>Erysipelotrichia</taxon>
        <taxon>Erysipelotrichales</taxon>
        <taxon>Turicibacteraceae</taxon>
        <taxon>Turicibacter</taxon>
    </lineage>
</organism>
<sequence length="152" mass="17921">MAKTYQVIYERKQGSIDFSGEETDIYYLFYVVHELGRLIYEIEYQKPLSDNTLITLKHLNADQTIAEIKRILHIFSSFPSPSIQLNAFIEVINRDEIYTTIELKDKGQKHSNDQLITDLYLFQLFSHLNLLRGYDFSDLDEFPEEKVPSYVN</sequence>
<dbReference type="AlphaFoldDB" id="A0A173TSH8"/>
<evidence type="ECO:0000313" key="2">
    <source>
        <dbReference type="Proteomes" id="UP000487649"/>
    </source>
</evidence>
<accession>A0A173TSH8</accession>
<dbReference type="EMBL" id="WMQE01000015">
    <property type="protein sequence ID" value="MTK21353.1"/>
    <property type="molecule type" value="Genomic_DNA"/>
</dbReference>
<dbReference type="Proteomes" id="UP000487649">
    <property type="component" value="Unassembled WGS sequence"/>
</dbReference>
<dbReference type="GeneID" id="60058987"/>
<comment type="caution">
    <text evidence="1">The sequence shown here is derived from an EMBL/GenBank/DDBJ whole genome shotgun (WGS) entry which is preliminary data.</text>
</comment>
<protein>
    <submittedName>
        <fullName evidence="1">Uncharacterized protein</fullName>
    </submittedName>
</protein>
<name>A0A173TSH8_9FIRM</name>
<evidence type="ECO:0000313" key="1">
    <source>
        <dbReference type="EMBL" id="MTK21353.1"/>
    </source>
</evidence>
<gene>
    <name evidence="1" type="ORF">GMA92_07960</name>
</gene>